<evidence type="ECO:0000256" key="1">
    <source>
        <dbReference type="SAM" id="MobiDB-lite"/>
    </source>
</evidence>
<dbReference type="EMBL" id="CP054038">
    <property type="protein sequence ID" value="QKJ19198.1"/>
    <property type="molecule type" value="Genomic_DNA"/>
</dbReference>
<evidence type="ECO:0000313" key="3">
    <source>
        <dbReference type="Proteomes" id="UP000502498"/>
    </source>
</evidence>
<proteinExistence type="predicted"/>
<dbReference type="Proteomes" id="UP000502498">
    <property type="component" value="Chromosome"/>
</dbReference>
<name>A0A7D4Q0S2_9MICO</name>
<protein>
    <submittedName>
        <fullName evidence="2">Uncharacterized protein</fullName>
    </submittedName>
</protein>
<gene>
    <name evidence="2" type="ORF">HQM25_07330</name>
</gene>
<organism evidence="2 3">
    <name type="scientific">Microbacterium hominis</name>
    <dbReference type="NCBI Taxonomy" id="162426"/>
    <lineage>
        <taxon>Bacteria</taxon>
        <taxon>Bacillati</taxon>
        <taxon>Actinomycetota</taxon>
        <taxon>Actinomycetes</taxon>
        <taxon>Micrococcales</taxon>
        <taxon>Microbacteriaceae</taxon>
        <taxon>Microbacterium</taxon>
    </lineage>
</organism>
<evidence type="ECO:0000313" key="2">
    <source>
        <dbReference type="EMBL" id="QKJ19198.1"/>
    </source>
</evidence>
<dbReference type="AlphaFoldDB" id="A0A7D4Q0S2"/>
<feature type="region of interest" description="Disordered" evidence="1">
    <location>
        <begin position="71"/>
        <end position="93"/>
    </location>
</feature>
<accession>A0A7D4Q0S2</accession>
<sequence length="128" mass="13410">MLLLAGDVVETDRRGESSPTTTLSADQAVWVADDVTDDGLVWLSPVDDPLVAFFAALTLLIGVVSRVAGSPAAARAPPVPGRRPGFGRGDVGSIPDLAASRGEGIMQRAVKRTAGNSVYLLEVRQRVE</sequence>
<dbReference type="RefSeq" id="WP_172989639.1">
    <property type="nucleotide sequence ID" value="NZ_CP054038.1"/>
</dbReference>
<reference evidence="2 3" key="1">
    <citation type="submission" date="2020-05" db="EMBL/GenBank/DDBJ databases">
        <title>Strain PA2F3 complete genome.</title>
        <authorList>
            <person name="Kim Y.-S."/>
            <person name="Kim S.-J."/>
            <person name="Jung H.-k."/>
            <person name="Kim S.-E."/>
            <person name="Kim K.-H."/>
        </authorList>
    </citation>
    <scope>NUCLEOTIDE SEQUENCE [LARGE SCALE GENOMIC DNA]</scope>
    <source>
        <strain evidence="2 3">PA2F3</strain>
    </source>
</reference>